<dbReference type="AlphaFoldDB" id="A0A512JQA7"/>
<accession>A0A512JQA7</accession>
<comment type="caution">
    <text evidence="1">The sequence shown here is derived from an EMBL/GenBank/DDBJ whole genome shotgun (WGS) entry which is preliminary data.</text>
</comment>
<name>A0A512JQA7_9HYPH</name>
<sequence>MRSPNRQPWEPIALCVIIDALTGDVVGRAVEAASPVDAACRIYSDLGMARHGYGHVSRCSNNATFDVYDICDEVDASSAEAVTTAGTYVTSLIAYVA</sequence>
<dbReference type="EMBL" id="BJZV01000030">
    <property type="protein sequence ID" value="GEP12144.1"/>
    <property type="molecule type" value="Genomic_DNA"/>
</dbReference>
<keyword evidence="2" id="KW-1185">Reference proteome</keyword>
<reference evidence="1 2" key="1">
    <citation type="submission" date="2019-07" db="EMBL/GenBank/DDBJ databases">
        <title>Whole genome shotgun sequence of Methylobacterium gnaphalii NBRC 107716.</title>
        <authorList>
            <person name="Hosoyama A."/>
            <person name="Uohara A."/>
            <person name="Ohji S."/>
            <person name="Ichikawa N."/>
        </authorList>
    </citation>
    <scope>NUCLEOTIDE SEQUENCE [LARGE SCALE GENOMIC DNA]</scope>
    <source>
        <strain evidence="1 2">NBRC 107716</strain>
    </source>
</reference>
<organism evidence="1 2">
    <name type="scientific">Methylobacterium gnaphalii</name>
    <dbReference type="NCBI Taxonomy" id="1010610"/>
    <lineage>
        <taxon>Bacteria</taxon>
        <taxon>Pseudomonadati</taxon>
        <taxon>Pseudomonadota</taxon>
        <taxon>Alphaproteobacteria</taxon>
        <taxon>Hyphomicrobiales</taxon>
        <taxon>Methylobacteriaceae</taxon>
        <taxon>Methylobacterium</taxon>
    </lineage>
</organism>
<proteinExistence type="predicted"/>
<gene>
    <name evidence="1" type="ORF">MGN01_39890</name>
</gene>
<evidence type="ECO:0000313" key="1">
    <source>
        <dbReference type="EMBL" id="GEP12144.1"/>
    </source>
</evidence>
<dbReference type="Proteomes" id="UP000321750">
    <property type="component" value="Unassembled WGS sequence"/>
</dbReference>
<protein>
    <submittedName>
        <fullName evidence="1">Uncharacterized protein</fullName>
    </submittedName>
</protein>
<evidence type="ECO:0000313" key="2">
    <source>
        <dbReference type="Proteomes" id="UP000321750"/>
    </source>
</evidence>